<gene>
    <name evidence="2" type="ORF">B0T10DRAFT_551883</name>
</gene>
<feature type="region of interest" description="Disordered" evidence="1">
    <location>
        <begin position="1"/>
        <end position="24"/>
    </location>
</feature>
<keyword evidence="3" id="KW-1185">Reference proteome</keyword>
<reference evidence="2 3" key="1">
    <citation type="journal article" date="2021" name="Nat. Commun.">
        <title>Genetic determinants of endophytism in the Arabidopsis root mycobiome.</title>
        <authorList>
            <person name="Mesny F."/>
            <person name="Miyauchi S."/>
            <person name="Thiergart T."/>
            <person name="Pickel B."/>
            <person name="Atanasova L."/>
            <person name="Karlsson M."/>
            <person name="Huettel B."/>
            <person name="Barry K.W."/>
            <person name="Haridas S."/>
            <person name="Chen C."/>
            <person name="Bauer D."/>
            <person name="Andreopoulos W."/>
            <person name="Pangilinan J."/>
            <person name="LaButti K."/>
            <person name="Riley R."/>
            <person name="Lipzen A."/>
            <person name="Clum A."/>
            <person name="Drula E."/>
            <person name="Henrissat B."/>
            <person name="Kohler A."/>
            <person name="Grigoriev I.V."/>
            <person name="Martin F.M."/>
            <person name="Hacquard S."/>
        </authorList>
    </citation>
    <scope>NUCLEOTIDE SEQUENCE [LARGE SCALE GENOMIC DNA]</scope>
    <source>
        <strain evidence="2 3">MPI-CAGE-CH-0241</strain>
    </source>
</reference>
<dbReference type="AlphaFoldDB" id="A0A9P9AH77"/>
<accession>A0A9P9AH77</accession>
<comment type="caution">
    <text evidence="2">The sequence shown here is derived from an EMBL/GenBank/DDBJ whole genome shotgun (WGS) entry which is preliminary data.</text>
</comment>
<dbReference type="Proteomes" id="UP000777438">
    <property type="component" value="Unassembled WGS sequence"/>
</dbReference>
<evidence type="ECO:0000313" key="3">
    <source>
        <dbReference type="Proteomes" id="UP000777438"/>
    </source>
</evidence>
<protein>
    <submittedName>
        <fullName evidence="2">Uncharacterized protein</fullName>
    </submittedName>
</protein>
<feature type="region of interest" description="Disordered" evidence="1">
    <location>
        <begin position="175"/>
        <end position="219"/>
    </location>
</feature>
<sequence>MSITTSADAGVTSYQDPGEGNEFDATQVTDELGRRFDQQNYTQCANKLSCVCCTVTVGYSDERKESDTDRVFLENATENRRSEITVTLSHGMKRFKLEFESSLHGRDRVLTGVGAETAFYGTLSDGSPCFGDLADIPQVTDPRPTSMGHLSIDITNHVSEPPHDMRITLTRLNKSNSINTPKPDVRDELCQSTGNKRQRTAEEVAKTTKRRRHSTAGGY</sequence>
<evidence type="ECO:0000313" key="2">
    <source>
        <dbReference type="EMBL" id="KAH6879776.1"/>
    </source>
</evidence>
<proteinExistence type="predicted"/>
<organism evidence="2 3">
    <name type="scientific">Thelonectria olida</name>
    <dbReference type="NCBI Taxonomy" id="1576542"/>
    <lineage>
        <taxon>Eukaryota</taxon>
        <taxon>Fungi</taxon>
        <taxon>Dikarya</taxon>
        <taxon>Ascomycota</taxon>
        <taxon>Pezizomycotina</taxon>
        <taxon>Sordariomycetes</taxon>
        <taxon>Hypocreomycetidae</taxon>
        <taxon>Hypocreales</taxon>
        <taxon>Nectriaceae</taxon>
        <taxon>Thelonectria</taxon>
    </lineage>
</organism>
<feature type="compositionally biased region" description="Polar residues" evidence="1">
    <location>
        <begin position="1"/>
        <end position="15"/>
    </location>
</feature>
<evidence type="ECO:0000256" key="1">
    <source>
        <dbReference type="SAM" id="MobiDB-lite"/>
    </source>
</evidence>
<dbReference type="EMBL" id="JAGPYM010000028">
    <property type="protein sequence ID" value="KAH6879776.1"/>
    <property type="molecule type" value="Genomic_DNA"/>
</dbReference>
<feature type="compositionally biased region" description="Basic residues" evidence="1">
    <location>
        <begin position="207"/>
        <end position="219"/>
    </location>
</feature>
<name>A0A9P9AH77_9HYPO</name>